<feature type="compositionally biased region" description="Acidic residues" evidence="1">
    <location>
        <begin position="145"/>
        <end position="157"/>
    </location>
</feature>
<dbReference type="EMBL" id="JAVIJP010000016">
    <property type="protein sequence ID" value="KAL3642105.1"/>
    <property type="molecule type" value="Genomic_DNA"/>
</dbReference>
<feature type="region of interest" description="Disordered" evidence="1">
    <location>
        <begin position="429"/>
        <end position="454"/>
    </location>
</feature>
<name>A0ABD3DIG2_9LAMI</name>
<reference evidence="3" key="1">
    <citation type="journal article" date="2024" name="IScience">
        <title>Strigolactones Initiate the Formation of Haustorium-like Structures in Castilleja.</title>
        <authorList>
            <person name="Buerger M."/>
            <person name="Peterson D."/>
            <person name="Chory J."/>
        </authorList>
    </citation>
    <scope>NUCLEOTIDE SEQUENCE [LARGE SCALE GENOMIC DNA]</scope>
</reference>
<dbReference type="PANTHER" id="PTHR34461">
    <property type="entry name" value="EXPRESSED PROTEIN"/>
    <property type="match status" value="1"/>
</dbReference>
<proteinExistence type="predicted"/>
<comment type="caution">
    <text evidence="2">The sequence shown here is derived from an EMBL/GenBank/DDBJ whole genome shotgun (WGS) entry which is preliminary data.</text>
</comment>
<feature type="region of interest" description="Disordered" evidence="1">
    <location>
        <begin position="139"/>
        <end position="190"/>
    </location>
</feature>
<evidence type="ECO:0000313" key="2">
    <source>
        <dbReference type="EMBL" id="KAL3642105.1"/>
    </source>
</evidence>
<dbReference type="AlphaFoldDB" id="A0ABD3DIG2"/>
<sequence>MEIRRCGHKHFIQAVSGGLEIKVHNTNSHGTPAFPLKTLKDACECIDIKTLQQPREVKSRNTLGGLAMVDGSLQNVKTETDGFVPHPNGLESDLDDTTTLDQLKDKFLKKKRKVCLDDENPVEDKSHLDLPMIDRTLGEVKSEKDESDNGLDSDSDDATTLTQLKERSQEKKRKLGGGEEHTTLACSSESLVEDESDLNEPIINLKAKHLRISKAKTVKSGVFSSSTTDFNIKCEVNLVSEGSQQVGSDLAPVISVKVEDDSPFCYNELPCPGGEVSNGIEFKEPVFSSEECEHCLTNEISYDHLDDIESVPSDGIDGKLEIPELHCHEVLEEISEQSNNFGLQDLDMAITDCTIGCEDNLKEDNSLSSPDKNCSSSQDSVISMKTDSNLVPMIIPDVEHPTTRTLDDLTETGSNCGTNINDGLLKTEEGQASASPKKQSFDCSDRVSTTESCRPPERLISTRKVISPSSQERLCSAMYSVEPFSDVDTHVDSEHKVQLCEAEVETGKKASSARSQIRHAKIAVVSRRKVYTTSRHIIKKSQDAKVNLESPRFTRVLSNLSTECTSIQGCSESAIAFSQRQMQDTESLAFKLLDELEIMKGIVEQKLLFEAHRNVSLKSDADEVKSAIHSATKVEERARKWLSTMSRDCKRFCKIMKMTPNANTGSKDDVPRDNRKIVFADEAGGKLCHVKFYETVVAPSVSDDVKQ</sequence>
<evidence type="ECO:0000256" key="1">
    <source>
        <dbReference type="SAM" id="MobiDB-lite"/>
    </source>
</evidence>
<gene>
    <name evidence="2" type="ORF">CASFOL_012920</name>
</gene>
<dbReference type="Proteomes" id="UP001632038">
    <property type="component" value="Unassembled WGS sequence"/>
</dbReference>
<protein>
    <submittedName>
        <fullName evidence="2">Uncharacterized protein</fullName>
    </submittedName>
</protein>
<accession>A0ABD3DIG2</accession>
<evidence type="ECO:0000313" key="3">
    <source>
        <dbReference type="Proteomes" id="UP001632038"/>
    </source>
</evidence>
<dbReference type="PANTHER" id="PTHR34461:SF2">
    <property type="entry name" value="EXPRESSED PROTEIN"/>
    <property type="match status" value="1"/>
</dbReference>
<organism evidence="2 3">
    <name type="scientific">Castilleja foliolosa</name>
    <dbReference type="NCBI Taxonomy" id="1961234"/>
    <lineage>
        <taxon>Eukaryota</taxon>
        <taxon>Viridiplantae</taxon>
        <taxon>Streptophyta</taxon>
        <taxon>Embryophyta</taxon>
        <taxon>Tracheophyta</taxon>
        <taxon>Spermatophyta</taxon>
        <taxon>Magnoliopsida</taxon>
        <taxon>eudicotyledons</taxon>
        <taxon>Gunneridae</taxon>
        <taxon>Pentapetalae</taxon>
        <taxon>asterids</taxon>
        <taxon>lamiids</taxon>
        <taxon>Lamiales</taxon>
        <taxon>Orobanchaceae</taxon>
        <taxon>Pedicularideae</taxon>
        <taxon>Castillejinae</taxon>
        <taxon>Castilleja</taxon>
    </lineage>
</organism>
<keyword evidence="3" id="KW-1185">Reference proteome</keyword>